<dbReference type="UniPathway" id="UPA00034">
    <property type="reaction ID" value="UER00017"/>
</dbReference>
<dbReference type="PANTHER" id="PTHR12128:SF66">
    <property type="entry name" value="4-HYDROXY-2-OXOGLUTARATE ALDOLASE, MITOCHONDRIAL"/>
    <property type="match status" value="1"/>
</dbReference>
<evidence type="ECO:0000313" key="16">
    <source>
        <dbReference type="EMBL" id="AQZ96319.1"/>
    </source>
</evidence>
<reference evidence="16 17" key="1">
    <citation type="submission" date="2017-03" db="EMBL/GenBank/DDBJ databases">
        <title>Complete genome sequence of the novel DNRA strain Pseudomonas sp. S-6-2 isolated from Chinese polluted river sediment. Journal of Biotechnology.</title>
        <authorList>
            <person name="Li J."/>
            <person name="Xiang F."/>
            <person name="Wang L."/>
            <person name="Xi L."/>
            <person name="Liu J."/>
        </authorList>
    </citation>
    <scope>NUCLEOTIDE SEQUENCE [LARGE SCALE GENOMIC DNA]</scope>
    <source>
        <strain evidence="16 17">S-6-2</strain>
    </source>
</reference>
<comment type="similarity">
    <text evidence="3 12 13">Belongs to the DapA family.</text>
</comment>
<evidence type="ECO:0000256" key="8">
    <source>
        <dbReference type="ARBA" id="ARBA00023154"/>
    </source>
</evidence>
<dbReference type="PROSITE" id="PS00666">
    <property type="entry name" value="DHDPS_2"/>
    <property type="match status" value="1"/>
</dbReference>
<dbReference type="InterPro" id="IPR020625">
    <property type="entry name" value="Schiff_base-form_aldolases_AS"/>
</dbReference>
<dbReference type="STRING" id="1931241.BVH74_16845"/>
<dbReference type="GO" id="GO:0009089">
    <property type="term" value="P:lysine biosynthetic process via diaminopimelate"/>
    <property type="evidence" value="ECO:0007669"/>
    <property type="project" value="UniProtKB-UniRule"/>
</dbReference>
<feature type="site" description="Part of a proton relay during catalysis" evidence="12">
    <location>
        <position position="107"/>
    </location>
</feature>
<keyword evidence="7 12" id="KW-0220">Diaminopimelate biosynthesis</keyword>
<dbReference type="KEGG" id="ppha:BVH74_16845"/>
<dbReference type="InterPro" id="IPR005263">
    <property type="entry name" value="DapA"/>
</dbReference>
<dbReference type="AlphaFoldDB" id="A0A1V0B8Q9"/>
<comment type="caution">
    <text evidence="12">Was originally thought to be a dihydrodipicolinate synthase (DHDPS), catalyzing the condensation of (S)-aspartate-beta-semialdehyde [(S)-ASA] and pyruvate to dihydrodipicolinate (DHDP). However, it was shown in E.coli that the product of the enzymatic reaction is not dihydrodipicolinate but in fact (4S)-4-hydroxy-2,3,4,5-tetrahydro-(2S)-dipicolinic acid (HTPA), and that the consecutive dehydration reaction leading to DHDP is not spontaneous but catalyzed by DapB.</text>
</comment>
<gene>
    <name evidence="12" type="primary">dapA</name>
    <name evidence="16" type="ORF">BVH74_16845</name>
</gene>
<dbReference type="HAMAP" id="MF_00418">
    <property type="entry name" value="DapA"/>
    <property type="match status" value="1"/>
</dbReference>
<keyword evidence="17" id="KW-1185">Reference proteome</keyword>
<organism evidence="16 17">
    <name type="scientific">Halopseudomonas phragmitis</name>
    <dbReference type="NCBI Taxonomy" id="1931241"/>
    <lineage>
        <taxon>Bacteria</taxon>
        <taxon>Pseudomonadati</taxon>
        <taxon>Pseudomonadota</taxon>
        <taxon>Gammaproteobacteria</taxon>
        <taxon>Pseudomonadales</taxon>
        <taxon>Pseudomonadaceae</taxon>
        <taxon>Halopseudomonas</taxon>
    </lineage>
</organism>
<keyword evidence="8 12" id="KW-0457">Lysine biosynthesis</keyword>
<keyword evidence="10 12" id="KW-0704">Schiff base</keyword>
<protein>
    <recommendedName>
        <fullName evidence="4 12">4-hydroxy-tetrahydrodipicolinate synthase</fullName>
        <shortName evidence="12">HTPA synthase</shortName>
        <ecNumber evidence="4 12">4.3.3.7</ecNumber>
    </recommendedName>
</protein>
<name>A0A1V0B8Q9_9GAMM</name>
<evidence type="ECO:0000313" key="17">
    <source>
        <dbReference type="Proteomes" id="UP000243488"/>
    </source>
</evidence>
<dbReference type="InterPro" id="IPR020624">
    <property type="entry name" value="Schiff_base-form_aldolases_CS"/>
</dbReference>
<evidence type="ECO:0000256" key="6">
    <source>
        <dbReference type="ARBA" id="ARBA00022605"/>
    </source>
</evidence>
<feature type="site" description="Part of a proton relay during catalysis" evidence="12">
    <location>
        <position position="45"/>
    </location>
</feature>
<comment type="function">
    <text evidence="1 12">Catalyzes the condensation of (S)-aspartate-beta-semialdehyde [(S)-ASA] and pyruvate to 4-hydroxy-tetrahydrodipicolinate (HTPA).</text>
</comment>
<evidence type="ECO:0000256" key="13">
    <source>
        <dbReference type="PIRNR" id="PIRNR001365"/>
    </source>
</evidence>
<evidence type="ECO:0000256" key="10">
    <source>
        <dbReference type="ARBA" id="ARBA00023270"/>
    </source>
</evidence>
<dbReference type="PIRSF" id="PIRSF001365">
    <property type="entry name" value="DHDPS"/>
    <property type="match status" value="1"/>
</dbReference>
<dbReference type="SMART" id="SM01130">
    <property type="entry name" value="DHDPS"/>
    <property type="match status" value="1"/>
</dbReference>
<dbReference type="Proteomes" id="UP000243488">
    <property type="component" value="Chromosome"/>
</dbReference>
<keyword evidence="9 12" id="KW-0456">Lyase</keyword>
<evidence type="ECO:0000256" key="12">
    <source>
        <dbReference type="HAMAP-Rule" id="MF_00418"/>
    </source>
</evidence>
<feature type="binding site" evidence="12 15">
    <location>
        <position position="46"/>
    </location>
    <ligand>
        <name>pyruvate</name>
        <dbReference type="ChEBI" id="CHEBI:15361"/>
    </ligand>
</feature>
<evidence type="ECO:0000256" key="7">
    <source>
        <dbReference type="ARBA" id="ARBA00022915"/>
    </source>
</evidence>
<dbReference type="Pfam" id="PF00701">
    <property type="entry name" value="DHDPS"/>
    <property type="match status" value="1"/>
</dbReference>
<dbReference type="PRINTS" id="PR00146">
    <property type="entry name" value="DHPICSNTHASE"/>
</dbReference>
<dbReference type="PROSITE" id="PS00665">
    <property type="entry name" value="DHDPS_1"/>
    <property type="match status" value="1"/>
</dbReference>
<feature type="active site" description="Schiff-base intermediate with substrate" evidence="12 14">
    <location>
        <position position="161"/>
    </location>
</feature>
<dbReference type="SUPFAM" id="SSF51569">
    <property type="entry name" value="Aldolase"/>
    <property type="match status" value="1"/>
</dbReference>
<dbReference type="GO" id="GO:0008840">
    <property type="term" value="F:4-hydroxy-tetrahydrodipicolinate synthase activity"/>
    <property type="evidence" value="ECO:0007669"/>
    <property type="project" value="UniProtKB-UniRule"/>
</dbReference>
<evidence type="ECO:0000256" key="15">
    <source>
        <dbReference type="PIRSR" id="PIRSR001365-2"/>
    </source>
</evidence>
<evidence type="ECO:0000256" key="1">
    <source>
        <dbReference type="ARBA" id="ARBA00003294"/>
    </source>
</evidence>
<proteinExistence type="inferred from homology"/>
<keyword evidence="5 12" id="KW-0963">Cytoplasm</keyword>
<dbReference type="InterPro" id="IPR013785">
    <property type="entry name" value="Aldolase_TIM"/>
</dbReference>
<evidence type="ECO:0000256" key="5">
    <source>
        <dbReference type="ARBA" id="ARBA00022490"/>
    </source>
</evidence>
<evidence type="ECO:0000256" key="9">
    <source>
        <dbReference type="ARBA" id="ARBA00023239"/>
    </source>
</evidence>
<feature type="active site" description="Proton donor/acceptor" evidence="12 14">
    <location>
        <position position="133"/>
    </location>
</feature>
<dbReference type="RefSeq" id="WP_080051227.1">
    <property type="nucleotide sequence ID" value="NZ_CP020100.1"/>
</dbReference>
<evidence type="ECO:0000256" key="11">
    <source>
        <dbReference type="ARBA" id="ARBA00047836"/>
    </source>
</evidence>
<dbReference type="GO" id="GO:0019877">
    <property type="term" value="P:diaminopimelate biosynthetic process"/>
    <property type="evidence" value="ECO:0007669"/>
    <property type="project" value="UniProtKB-UniRule"/>
</dbReference>
<sequence>MSSFQGIWVPVVTPFHQGQVDFVGLRRLVGHLLNAGVHGLVVCGTTGEAAALSQAEQLAVLDAVLELAPAEQVVMGLAGNHLADLLGRLDEIQQRSLAAVLVPAPYYIRPSQAALESFFNTVAERSRLPVILYDIPYRTGATLACETLLNITRHERIVAVKDCGGNPANTLALLASGNAAVLVGEDAQIFPALCLGAQGAIAAAAHIHPEQFVALYEQVQSQQWLAARATFFSLLPLIQTLFSEPNPAPVKTALALQGLIADELRAPLLGSSDGVRELLLGLGLARARAAQA</sequence>
<comment type="subunit">
    <text evidence="12">Homotetramer; dimer of dimers.</text>
</comment>
<evidence type="ECO:0000256" key="2">
    <source>
        <dbReference type="ARBA" id="ARBA00005120"/>
    </source>
</evidence>
<dbReference type="PANTHER" id="PTHR12128">
    <property type="entry name" value="DIHYDRODIPICOLINATE SYNTHASE"/>
    <property type="match status" value="1"/>
</dbReference>
<dbReference type="NCBIfam" id="TIGR00674">
    <property type="entry name" value="dapA"/>
    <property type="match status" value="1"/>
</dbReference>
<dbReference type="GO" id="GO:0005737">
    <property type="term" value="C:cytoplasm"/>
    <property type="evidence" value="ECO:0007669"/>
    <property type="project" value="UniProtKB-SubCell"/>
</dbReference>
<comment type="pathway">
    <text evidence="2 12">Amino-acid biosynthesis; L-lysine biosynthesis via DAP pathway; (S)-tetrahydrodipicolinate from L-aspartate: step 3/4.</text>
</comment>
<dbReference type="InterPro" id="IPR002220">
    <property type="entry name" value="DapA-like"/>
</dbReference>
<comment type="catalytic activity">
    <reaction evidence="11 12">
        <text>L-aspartate 4-semialdehyde + pyruvate = (2S,4S)-4-hydroxy-2,3,4,5-tetrahydrodipicolinate + H2O + H(+)</text>
        <dbReference type="Rhea" id="RHEA:34171"/>
        <dbReference type="ChEBI" id="CHEBI:15361"/>
        <dbReference type="ChEBI" id="CHEBI:15377"/>
        <dbReference type="ChEBI" id="CHEBI:15378"/>
        <dbReference type="ChEBI" id="CHEBI:67139"/>
        <dbReference type="ChEBI" id="CHEBI:537519"/>
        <dbReference type="EC" id="4.3.3.7"/>
    </reaction>
</comment>
<feature type="binding site" evidence="12 15">
    <location>
        <position position="201"/>
    </location>
    <ligand>
        <name>pyruvate</name>
        <dbReference type="ChEBI" id="CHEBI:15361"/>
    </ligand>
</feature>
<accession>A0A1V0B8Q9</accession>
<evidence type="ECO:0000256" key="3">
    <source>
        <dbReference type="ARBA" id="ARBA00007592"/>
    </source>
</evidence>
<dbReference type="EMBL" id="CP020100">
    <property type="protein sequence ID" value="AQZ96319.1"/>
    <property type="molecule type" value="Genomic_DNA"/>
</dbReference>
<keyword evidence="6 12" id="KW-0028">Amino-acid biosynthesis</keyword>
<dbReference type="CDD" id="cd00950">
    <property type="entry name" value="DHDPS"/>
    <property type="match status" value="1"/>
</dbReference>
<evidence type="ECO:0000256" key="4">
    <source>
        <dbReference type="ARBA" id="ARBA00012086"/>
    </source>
</evidence>
<dbReference type="EC" id="4.3.3.7" evidence="4 12"/>
<evidence type="ECO:0000256" key="14">
    <source>
        <dbReference type="PIRSR" id="PIRSR001365-1"/>
    </source>
</evidence>
<comment type="subcellular location">
    <subcellularLocation>
        <location evidence="12">Cytoplasm</location>
    </subcellularLocation>
</comment>
<dbReference type="Gene3D" id="3.20.20.70">
    <property type="entry name" value="Aldolase class I"/>
    <property type="match status" value="1"/>
</dbReference>